<evidence type="ECO:0000313" key="5">
    <source>
        <dbReference type="Proteomes" id="UP000583613"/>
    </source>
</evidence>
<evidence type="ECO:0000256" key="1">
    <source>
        <dbReference type="ARBA" id="ARBA00004401"/>
    </source>
</evidence>
<feature type="domain" description="C-type lectin" evidence="3">
    <location>
        <begin position="8"/>
        <end position="112"/>
    </location>
</feature>
<feature type="non-terminal residue" evidence="4">
    <location>
        <position position="118"/>
    </location>
</feature>
<organism evidence="4 5">
    <name type="scientific">Eubucco bourcierii</name>
    <name type="common">red-headed barbet</name>
    <dbReference type="NCBI Taxonomy" id="91767"/>
    <lineage>
        <taxon>Eukaryota</taxon>
        <taxon>Metazoa</taxon>
        <taxon>Chordata</taxon>
        <taxon>Craniata</taxon>
        <taxon>Vertebrata</taxon>
        <taxon>Euteleostomi</taxon>
        <taxon>Archelosauria</taxon>
        <taxon>Archosauria</taxon>
        <taxon>Dinosauria</taxon>
        <taxon>Saurischia</taxon>
        <taxon>Theropoda</taxon>
        <taxon>Coelurosauria</taxon>
        <taxon>Aves</taxon>
        <taxon>Neognathae</taxon>
        <taxon>Neoaves</taxon>
        <taxon>Telluraves</taxon>
        <taxon>Coraciimorphae</taxon>
        <taxon>Piciformes</taxon>
        <taxon>Ramphastidae</taxon>
        <taxon>Eubucco</taxon>
    </lineage>
</organism>
<dbReference type="PANTHER" id="PTHR45710">
    <property type="entry name" value="C-TYPE LECTIN DOMAIN-CONTAINING PROTEIN 180"/>
    <property type="match status" value="1"/>
</dbReference>
<evidence type="ECO:0000259" key="3">
    <source>
        <dbReference type="PROSITE" id="PS50041"/>
    </source>
</evidence>
<dbReference type="InterPro" id="IPR016187">
    <property type="entry name" value="CTDL_fold"/>
</dbReference>
<dbReference type="SUPFAM" id="SSF56436">
    <property type="entry name" value="C-type lectin-like"/>
    <property type="match status" value="1"/>
</dbReference>
<dbReference type="GO" id="GO:0005886">
    <property type="term" value="C:plasma membrane"/>
    <property type="evidence" value="ECO:0007669"/>
    <property type="project" value="UniProtKB-SubCell"/>
</dbReference>
<dbReference type="Pfam" id="PF00059">
    <property type="entry name" value="Lectin_C"/>
    <property type="match status" value="1"/>
</dbReference>
<sequence length="118" mass="13506">CPEGWIGYRQLCYYLSQEEEEGSWEQSQEHCSSAGASLAVLKREWEVEFLHSLKHAEETWLGLRRLGGQLEWVDGSSFNQTFEVRGQAECVFITRYGISSASCSQLWSYLCSKPQAVM</sequence>
<dbReference type="GO" id="GO:0030246">
    <property type="term" value="F:carbohydrate binding"/>
    <property type="evidence" value="ECO:0007669"/>
    <property type="project" value="UniProtKB-KW"/>
</dbReference>
<dbReference type="Gene3D" id="3.10.100.10">
    <property type="entry name" value="Mannose-Binding Protein A, subunit A"/>
    <property type="match status" value="1"/>
</dbReference>
<dbReference type="OrthoDB" id="10059571at2759"/>
<dbReference type="InterPro" id="IPR016186">
    <property type="entry name" value="C-type_lectin-like/link_sf"/>
</dbReference>
<dbReference type="SMART" id="SM00034">
    <property type="entry name" value="CLECT"/>
    <property type="match status" value="1"/>
</dbReference>
<keyword evidence="5" id="KW-1185">Reference proteome</keyword>
<comment type="caution">
    <text evidence="4">The sequence shown here is derived from an EMBL/GenBank/DDBJ whole genome shotgun (WGS) entry which is preliminary data.</text>
</comment>
<name>A0A7K8XZA3_9PICI</name>
<dbReference type="PANTHER" id="PTHR45710:SF26">
    <property type="entry name" value="RH26557P"/>
    <property type="match status" value="1"/>
</dbReference>
<feature type="non-terminal residue" evidence="4">
    <location>
        <position position="1"/>
    </location>
</feature>
<evidence type="ECO:0000313" key="4">
    <source>
        <dbReference type="EMBL" id="NXF95878.1"/>
    </source>
</evidence>
<comment type="subcellular location">
    <subcellularLocation>
        <location evidence="1">Cell membrane</location>
        <topology evidence="1">Single-pass type II membrane protein</topology>
    </subcellularLocation>
</comment>
<dbReference type="InterPro" id="IPR033992">
    <property type="entry name" value="NKR-like_CTLD"/>
</dbReference>
<dbReference type="InterPro" id="IPR001304">
    <property type="entry name" value="C-type_lectin-like"/>
</dbReference>
<dbReference type="Proteomes" id="UP000583613">
    <property type="component" value="Unassembled WGS sequence"/>
</dbReference>
<dbReference type="AlphaFoldDB" id="A0A7K8XZA3"/>
<dbReference type="EMBL" id="VWZE01021132">
    <property type="protein sequence ID" value="NXF95878.1"/>
    <property type="molecule type" value="Genomic_DNA"/>
</dbReference>
<dbReference type="PROSITE" id="PS50041">
    <property type="entry name" value="C_TYPE_LECTIN_2"/>
    <property type="match status" value="1"/>
</dbReference>
<protein>
    <submittedName>
        <fullName evidence="4">CD69 protein</fullName>
    </submittedName>
</protein>
<dbReference type="InterPro" id="IPR050828">
    <property type="entry name" value="C-type_lectin/matrix_domain"/>
</dbReference>
<accession>A0A7K8XZA3</accession>
<evidence type="ECO:0000256" key="2">
    <source>
        <dbReference type="ARBA" id="ARBA00022734"/>
    </source>
</evidence>
<keyword evidence="2" id="KW-0430">Lectin</keyword>
<proteinExistence type="predicted"/>
<dbReference type="CDD" id="cd03593">
    <property type="entry name" value="CLECT_NK_receptors_like"/>
    <property type="match status" value="1"/>
</dbReference>
<reference evidence="4 5" key="1">
    <citation type="submission" date="2019-09" db="EMBL/GenBank/DDBJ databases">
        <title>Bird 10,000 Genomes (B10K) Project - Family phase.</title>
        <authorList>
            <person name="Zhang G."/>
        </authorList>
    </citation>
    <scope>NUCLEOTIDE SEQUENCE [LARGE SCALE GENOMIC DNA]</scope>
    <source>
        <strain evidence="4">B10K-DU-001-04</strain>
        <tissue evidence="4">Muscle</tissue>
    </source>
</reference>
<gene>
    <name evidence="4" type="primary">Cd69</name>
    <name evidence="4" type="ORF">EUBBOU_R05753</name>
</gene>